<keyword evidence="5" id="KW-0539">Nucleus</keyword>
<evidence type="ECO:0000256" key="2">
    <source>
        <dbReference type="ARBA" id="ARBA00004496"/>
    </source>
</evidence>
<comment type="similarity">
    <text evidence="3">Belongs to the DIF1/spd1 family.</text>
</comment>
<evidence type="ECO:0000256" key="4">
    <source>
        <dbReference type="ARBA" id="ARBA00022490"/>
    </source>
</evidence>
<feature type="compositionally biased region" description="Low complexity" evidence="6">
    <location>
        <begin position="153"/>
        <end position="165"/>
    </location>
</feature>
<reference evidence="7" key="1">
    <citation type="submission" date="2021-01" db="EMBL/GenBank/DDBJ databases">
        <authorList>
            <consortium name="Aspergillus chevalieri M1 genome sequencing consortium"/>
            <person name="Kazuki M."/>
            <person name="Futagami T."/>
        </authorList>
    </citation>
    <scope>NUCLEOTIDE SEQUENCE</scope>
    <source>
        <strain evidence="7">M1</strain>
    </source>
</reference>
<protein>
    <submittedName>
        <fullName evidence="7">Uncharacterized protein</fullName>
    </submittedName>
</protein>
<dbReference type="KEGG" id="ache:ACHE_30573A"/>
<dbReference type="EMBL" id="AP024418">
    <property type="protein sequence ID" value="BCR86586.1"/>
    <property type="molecule type" value="Genomic_DNA"/>
</dbReference>
<dbReference type="PANTHER" id="PTHR28081">
    <property type="entry name" value="DAMAGE-REGULATED IMPORT FACILITATOR 1-RELATED"/>
    <property type="match status" value="1"/>
</dbReference>
<evidence type="ECO:0000256" key="5">
    <source>
        <dbReference type="ARBA" id="ARBA00023242"/>
    </source>
</evidence>
<dbReference type="GO" id="GO:0005737">
    <property type="term" value="C:cytoplasm"/>
    <property type="evidence" value="ECO:0007669"/>
    <property type="project" value="UniProtKB-SubCell"/>
</dbReference>
<dbReference type="PANTHER" id="PTHR28081:SF1">
    <property type="entry name" value="DAMAGE-REGULATED IMPORT FACILITATOR 1"/>
    <property type="match status" value="1"/>
</dbReference>
<keyword evidence="8" id="KW-1185">Reference proteome</keyword>
<proteinExistence type="inferred from homology"/>
<dbReference type="GO" id="GO:1990846">
    <property type="term" value="F:ribonucleoside-diphosphate reductase inhibitor activity"/>
    <property type="evidence" value="ECO:0007669"/>
    <property type="project" value="TreeGrafter"/>
</dbReference>
<gene>
    <name evidence="7" type="ORF">ACHE_30573A</name>
</gene>
<keyword evidence="4" id="KW-0963">Cytoplasm</keyword>
<dbReference type="GeneID" id="66980945"/>
<evidence type="ECO:0000256" key="1">
    <source>
        <dbReference type="ARBA" id="ARBA00004123"/>
    </source>
</evidence>
<feature type="region of interest" description="Disordered" evidence="6">
    <location>
        <begin position="139"/>
        <end position="180"/>
    </location>
</feature>
<dbReference type="RefSeq" id="XP_043135108.1">
    <property type="nucleotide sequence ID" value="XM_043277206.1"/>
</dbReference>
<dbReference type="Pfam" id="PF08591">
    <property type="entry name" value="RNR_inhib"/>
    <property type="match status" value="1"/>
</dbReference>
<comment type="subcellular location">
    <subcellularLocation>
        <location evidence="2">Cytoplasm</location>
    </subcellularLocation>
    <subcellularLocation>
        <location evidence="1">Nucleus</location>
    </subcellularLocation>
</comment>
<dbReference type="GO" id="GO:0005634">
    <property type="term" value="C:nucleus"/>
    <property type="evidence" value="ECO:0007669"/>
    <property type="project" value="UniProtKB-SubCell"/>
</dbReference>
<evidence type="ECO:0000313" key="8">
    <source>
        <dbReference type="Proteomes" id="UP000637239"/>
    </source>
</evidence>
<evidence type="ECO:0000256" key="3">
    <source>
        <dbReference type="ARBA" id="ARBA00005459"/>
    </source>
</evidence>
<name>A0A7R7ZMK3_ASPCH</name>
<sequence length="243" mass="27046">MSIQHITKDTTKRRRFQPPITSFFSASTSTTPTANVNDDDYYNGATSRVSHYHYSAATFSPTPVVPAKVQSSLLSVGMRVRKSVAEGYKTQKELEKQLAATTTPITTANGTNHAELAPFCGYSKTEDLAVQAFSRPSAMNEHDSVTDENDAYSLPSSSQGSFTSSFNGGQKRSYDSDDMEDDEFEGFYDASNRTILAPSLGQQRRRFIALKNQNRIAGQSMDVDDFEEASFLRRREDVEMDSY</sequence>
<accession>A0A7R7ZMK3</accession>
<evidence type="ECO:0000256" key="6">
    <source>
        <dbReference type="SAM" id="MobiDB-lite"/>
    </source>
</evidence>
<dbReference type="Proteomes" id="UP000637239">
    <property type="component" value="Chromosome 3"/>
</dbReference>
<reference evidence="7" key="2">
    <citation type="submission" date="2021-02" db="EMBL/GenBank/DDBJ databases">
        <title>Aspergillus chevalieri M1 genome sequence.</title>
        <authorList>
            <person name="Kadooka C."/>
            <person name="Mori K."/>
            <person name="Futagami T."/>
        </authorList>
    </citation>
    <scope>NUCLEOTIDE SEQUENCE</scope>
    <source>
        <strain evidence="7">M1</strain>
    </source>
</reference>
<dbReference type="InterPro" id="IPR013900">
    <property type="entry name" value="RNR_inhibitor"/>
</dbReference>
<organism evidence="7 8">
    <name type="scientific">Aspergillus chevalieri</name>
    <name type="common">Eurotium chevalieri</name>
    <dbReference type="NCBI Taxonomy" id="182096"/>
    <lineage>
        <taxon>Eukaryota</taxon>
        <taxon>Fungi</taxon>
        <taxon>Dikarya</taxon>
        <taxon>Ascomycota</taxon>
        <taxon>Pezizomycotina</taxon>
        <taxon>Eurotiomycetes</taxon>
        <taxon>Eurotiomycetidae</taxon>
        <taxon>Eurotiales</taxon>
        <taxon>Aspergillaceae</taxon>
        <taxon>Aspergillus</taxon>
        <taxon>Aspergillus subgen. Aspergillus</taxon>
    </lineage>
</organism>
<dbReference type="GO" id="GO:0008104">
    <property type="term" value="P:intracellular protein localization"/>
    <property type="evidence" value="ECO:0007669"/>
    <property type="project" value="TreeGrafter"/>
</dbReference>
<evidence type="ECO:0000313" key="7">
    <source>
        <dbReference type="EMBL" id="BCR86586.1"/>
    </source>
</evidence>
<dbReference type="AlphaFoldDB" id="A0A7R7ZMK3"/>